<dbReference type="EMBL" id="ML992508">
    <property type="protein sequence ID" value="KAF2222700.1"/>
    <property type="molecule type" value="Genomic_DNA"/>
</dbReference>
<dbReference type="SMART" id="SM00849">
    <property type="entry name" value="Lactamase_B"/>
    <property type="match status" value="1"/>
</dbReference>
<dbReference type="InterPro" id="IPR036866">
    <property type="entry name" value="RibonucZ/Hydroxyglut_hydro"/>
</dbReference>
<feature type="domain" description="Metallo-beta-lactamase" evidence="1">
    <location>
        <begin position="6"/>
        <end position="268"/>
    </location>
</feature>
<dbReference type="CDD" id="cd06262">
    <property type="entry name" value="metallo-hydrolase-like_MBL-fold"/>
    <property type="match status" value="1"/>
</dbReference>
<reference evidence="3" key="1">
    <citation type="journal article" date="2020" name="Stud. Mycol.">
        <title>101 Dothideomycetes genomes: A test case for predicting lifestyles and emergence of pathogens.</title>
        <authorList>
            <person name="Haridas S."/>
            <person name="Albert R."/>
            <person name="Binder M."/>
            <person name="Bloem J."/>
            <person name="LaButti K."/>
            <person name="Salamov A."/>
            <person name="Andreopoulos B."/>
            <person name="Baker S."/>
            <person name="Barry K."/>
            <person name="Bills G."/>
            <person name="Bluhm B."/>
            <person name="Cannon C."/>
            <person name="Castanera R."/>
            <person name="Culley D."/>
            <person name="Daum C."/>
            <person name="Ezra D."/>
            <person name="Gonzalez J."/>
            <person name="Henrissat B."/>
            <person name="Kuo A."/>
            <person name="Liang C."/>
            <person name="Lipzen A."/>
            <person name="Lutzoni F."/>
            <person name="Magnuson J."/>
            <person name="Mondo S."/>
            <person name="Nolan M."/>
            <person name="Ohm R."/>
            <person name="Pangilinan J."/>
            <person name="Park H.-J."/>
            <person name="Ramirez L."/>
            <person name="Alfaro M."/>
            <person name="Sun H."/>
            <person name="Tritt A."/>
            <person name="Yoshinaga Y."/>
            <person name="Zwiers L.-H."/>
            <person name="Turgeon B."/>
            <person name="Goodwin S."/>
            <person name="Spatafora J."/>
            <person name="Crous P."/>
            <person name="Grigoriev I."/>
        </authorList>
    </citation>
    <scope>NUCLEOTIDE SEQUENCE [LARGE SCALE GENOMIC DNA]</scope>
    <source>
        <strain evidence="3">CECT 20119</strain>
    </source>
</reference>
<dbReference type="OrthoDB" id="3341310at2759"/>
<dbReference type="InterPro" id="IPR050855">
    <property type="entry name" value="NDM-1-like"/>
</dbReference>
<keyword evidence="3" id="KW-1185">Reference proteome</keyword>
<dbReference type="PANTHER" id="PTHR42951">
    <property type="entry name" value="METALLO-BETA-LACTAMASE DOMAIN-CONTAINING"/>
    <property type="match status" value="1"/>
</dbReference>
<protein>
    <submittedName>
        <fullName evidence="2">Beta-lactamase-like protein</fullName>
    </submittedName>
</protein>
<dbReference type="AlphaFoldDB" id="A0A6A6GBF3"/>
<dbReference type="SUPFAM" id="SSF56281">
    <property type="entry name" value="Metallo-hydrolase/oxidoreductase"/>
    <property type="match status" value="1"/>
</dbReference>
<accession>A0A6A6GBF3</accession>
<name>A0A6A6GBF3_9PEZI</name>
<dbReference type="Gene3D" id="3.60.15.10">
    <property type="entry name" value="Ribonuclease Z/Hydroxyacylglutathione hydrolase-like"/>
    <property type="match status" value="1"/>
</dbReference>
<dbReference type="Proteomes" id="UP000799538">
    <property type="component" value="Unassembled WGS sequence"/>
</dbReference>
<evidence type="ECO:0000259" key="1">
    <source>
        <dbReference type="SMART" id="SM00849"/>
    </source>
</evidence>
<sequence>MVIRNDLSSFMVTRVNQSTFAITEDDRFGEHPVLYAKLYPDRPVLVLSDTGLNAPHKRSRNAQYTEIRRFLEECPVPPNDNQPLNPGGQKQYVIIISHCHYDHIYGLPAFYEQGHAIAPPIIVSSLTGKHFVSHDIYTHSLAKFRNLPRIEYKPTDFVADDTDLVVKAGKLTSREFSTPDDIDTTNLGITIFNTPGHVPDEIAWYDQAERHLYVGDSIYETGDAHGIPGIYPGPIIFPKEGDWVTYVESMKHLLSFVQTTNLDGNTGENARVMLGAAHNTISVDAEEAIQDVLDFLTRVGKGEVPITKRETTRGEEYCRWDDGGRFGVGAPLRLCEEYRKHNSYTVSGWRN</sequence>
<gene>
    <name evidence="2" type="ORF">BDZ85DRAFT_131223</name>
</gene>
<evidence type="ECO:0000313" key="2">
    <source>
        <dbReference type="EMBL" id="KAF2222700.1"/>
    </source>
</evidence>
<evidence type="ECO:0000313" key="3">
    <source>
        <dbReference type="Proteomes" id="UP000799538"/>
    </source>
</evidence>
<dbReference type="InterPro" id="IPR001279">
    <property type="entry name" value="Metallo-B-lactamas"/>
</dbReference>
<dbReference type="PANTHER" id="PTHR42951:SF4">
    <property type="entry name" value="ACYL-COENZYME A THIOESTERASE MBLAC2"/>
    <property type="match status" value="1"/>
</dbReference>
<dbReference type="Pfam" id="PF00753">
    <property type="entry name" value="Lactamase_B"/>
    <property type="match status" value="1"/>
</dbReference>
<organism evidence="2 3">
    <name type="scientific">Elsinoe ampelina</name>
    <dbReference type="NCBI Taxonomy" id="302913"/>
    <lineage>
        <taxon>Eukaryota</taxon>
        <taxon>Fungi</taxon>
        <taxon>Dikarya</taxon>
        <taxon>Ascomycota</taxon>
        <taxon>Pezizomycotina</taxon>
        <taxon>Dothideomycetes</taxon>
        <taxon>Dothideomycetidae</taxon>
        <taxon>Myriangiales</taxon>
        <taxon>Elsinoaceae</taxon>
        <taxon>Elsinoe</taxon>
    </lineage>
</organism>
<proteinExistence type="predicted"/>